<dbReference type="EMBL" id="UINC01021402">
    <property type="protein sequence ID" value="SVA88878.1"/>
    <property type="molecule type" value="Genomic_DNA"/>
</dbReference>
<dbReference type="InterPro" id="IPR029058">
    <property type="entry name" value="AB_hydrolase_fold"/>
</dbReference>
<gene>
    <name evidence="2" type="ORF">METZ01_LOCUS141732</name>
</gene>
<accession>A0A381ZHR9</accession>
<dbReference type="GO" id="GO:0016787">
    <property type="term" value="F:hydrolase activity"/>
    <property type="evidence" value="ECO:0007669"/>
    <property type="project" value="InterPro"/>
</dbReference>
<protein>
    <recommendedName>
        <fullName evidence="1">Alpha/beta hydrolase fold-3 domain-containing protein</fullName>
    </recommendedName>
</protein>
<dbReference type="Pfam" id="PF07859">
    <property type="entry name" value="Abhydrolase_3"/>
    <property type="match status" value="1"/>
</dbReference>
<name>A0A381ZHR9_9ZZZZ</name>
<proteinExistence type="predicted"/>
<organism evidence="2">
    <name type="scientific">marine metagenome</name>
    <dbReference type="NCBI Taxonomy" id="408172"/>
    <lineage>
        <taxon>unclassified sequences</taxon>
        <taxon>metagenomes</taxon>
        <taxon>ecological metagenomes</taxon>
    </lineage>
</organism>
<dbReference type="AlphaFoldDB" id="A0A381ZHR9"/>
<dbReference type="InterPro" id="IPR013094">
    <property type="entry name" value="AB_hydrolase_3"/>
</dbReference>
<evidence type="ECO:0000313" key="2">
    <source>
        <dbReference type="EMBL" id="SVA88878.1"/>
    </source>
</evidence>
<dbReference type="Gene3D" id="3.40.50.1820">
    <property type="entry name" value="alpha/beta hydrolase"/>
    <property type="match status" value="1"/>
</dbReference>
<evidence type="ECO:0000259" key="1">
    <source>
        <dbReference type="Pfam" id="PF07859"/>
    </source>
</evidence>
<feature type="domain" description="Alpha/beta hydrolase fold-3" evidence="1">
    <location>
        <begin position="113"/>
        <end position="266"/>
    </location>
</feature>
<dbReference type="SUPFAM" id="SSF53474">
    <property type="entry name" value="alpha/beta-Hydrolases"/>
    <property type="match status" value="1"/>
</dbReference>
<reference evidence="2" key="1">
    <citation type="submission" date="2018-05" db="EMBL/GenBank/DDBJ databases">
        <authorList>
            <person name="Lanie J.A."/>
            <person name="Ng W.-L."/>
            <person name="Kazmierczak K.M."/>
            <person name="Andrzejewski T.M."/>
            <person name="Davidsen T.M."/>
            <person name="Wayne K.J."/>
            <person name="Tettelin H."/>
            <person name="Glass J.I."/>
            <person name="Rusch D."/>
            <person name="Podicherti R."/>
            <person name="Tsui H.-C.T."/>
            <person name="Winkler M.E."/>
        </authorList>
    </citation>
    <scope>NUCLEOTIDE SEQUENCE</scope>
</reference>
<sequence>MIKENFTIDKEIDGKPVKLMYVETWDGLYTAVGLRIPQGKGPFPLVLFAYGNGGGGMTWIEDAYENKAYTINEYVEAGYAGAWIRYRSEVELGYNNGGPLVRDKRQGGDLFNRSPLEYEDEISVVEQLKSLAAIDSDRVGLVGMSHGGEMALKIISEYHGLKAVVASEPAAHEYLSLNPDKTAFVNEETKLRNIEEMEMFELEKVMKRIDLRIAKKRISEISTPTFVMGRNFDHLQGIFMAVFELLKKAGKDTEWKTYNHDLHGFLFPEKNSKGSYQVDAVQDEAIKDTLNFMDKHMKN</sequence>